<feature type="domain" description="ABC transmembrane type-1" evidence="11">
    <location>
        <begin position="81"/>
        <end position="310"/>
    </location>
</feature>
<protein>
    <recommendedName>
        <fullName evidence="10">Phosphate transport system permease protein</fullName>
    </recommendedName>
</protein>
<proteinExistence type="inferred from homology"/>
<evidence type="ECO:0000256" key="8">
    <source>
        <dbReference type="ARBA" id="ARBA00023136"/>
    </source>
</evidence>
<dbReference type="CDD" id="cd06261">
    <property type="entry name" value="TM_PBP2"/>
    <property type="match status" value="1"/>
</dbReference>
<evidence type="ECO:0000256" key="5">
    <source>
        <dbReference type="ARBA" id="ARBA00022592"/>
    </source>
</evidence>
<accession>A0A328AM89</accession>
<evidence type="ECO:0000313" key="12">
    <source>
        <dbReference type="EMBL" id="RAK55990.1"/>
    </source>
</evidence>
<dbReference type="InterPro" id="IPR051124">
    <property type="entry name" value="Phosphate_Transport_Permease"/>
</dbReference>
<dbReference type="SUPFAM" id="SSF161098">
    <property type="entry name" value="MetI-like"/>
    <property type="match status" value="1"/>
</dbReference>
<reference evidence="13" key="1">
    <citation type="submission" date="2018-05" db="EMBL/GenBank/DDBJ databases">
        <authorList>
            <person name="Li X."/>
        </authorList>
    </citation>
    <scope>NUCLEOTIDE SEQUENCE [LARGE SCALE GENOMIC DNA]</scope>
    <source>
        <strain evidence="13">LX32</strain>
    </source>
</reference>
<comment type="function">
    <text evidence="10">Part of the binding-protein-dependent transport system for phosphate; probably responsible for the translocation of the substrate across the membrane.</text>
</comment>
<dbReference type="RefSeq" id="WP_111529738.1">
    <property type="nucleotide sequence ID" value="NZ_JBHRSG010000003.1"/>
</dbReference>
<keyword evidence="6 9" id="KW-0812">Transmembrane</keyword>
<gene>
    <name evidence="12" type="primary">pstC</name>
    <name evidence="12" type="ORF">DJ017_16460</name>
</gene>
<sequence>MSAETDQVETAPARTAKGVVFDRTFEALCFAAATLLLTALGGLIVSLAIGGWPAFRTFGLRFFYTSTWDPVQEVYGASGAIVGTLITSALALAFALPFALGVAIFLVELCPERLRRPIGTAVELLAGIPSIVYGMWGLFVFAPWFAKHVQMPAMMASPPGSVWEKLTAGVPNGANILSASLILAIMILPFIAATMRELLLTIPPAVRESAYGLGSTTFEVIRKVSIPYVRSGAVGAIMLGLGRALGETMAVTFIIGNAHGFPSSLFASGATIASTIANEFAEATGELHTASLVALGLVLFIITFAVLALARLLIGRQAHS</sequence>
<dbReference type="Gene3D" id="1.10.3720.10">
    <property type="entry name" value="MetI-like"/>
    <property type="match status" value="1"/>
</dbReference>
<organism evidence="12 13">
    <name type="scientific">Phenylobacterium soli</name>
    <dbReference type="NCBI Taxonomy" id="2170551"/>
    <lineage>
        <taxon>Bacteria</taxon>
        <taxon>Pseudomonadati</taxon>
        <taxon>Pseudomonadota</taxon>
        <taxon>Alphaproteobacteria</taxon>
        <taxon>Caulobacterales</taxon>
        <taxon>Caulobacteraceae</taxon>
        <taxon>Phenylobacterium</taxon>
    </lineage>
</organism>
<feature type="transmembrane region" description="Helical" evidence="9">
    <location>
        <begin position="75"/>
        <end position="106"/>
    </location>
</feature>
<comment type="subcellular location">
    <subcellularLocation>
        <location evidence="10">Cell inner membrane</location>
        <topology evidence="10">Multi-pass membrane protein</topology>
    </subcellularLocation>
    <subcellularLocation>
        <location evidence="1 9">Cell membrane</location>
        <topology evidence="1 9">Multi-pass membrane protein</topology>
    </subcellularLocation>
</comment>
<dbReference type="GO" id="GO:0005886">
    <property type="term" value="C:plasma membrane"/>
    <property type="evidence" value="ECO:0007669"/>
    <property type="project" value="UniProtKB-SubCell"/>
</dbReference>
<feature type="transmembrane region" description="Helical" evidence="9">
    <location>
        <begin position="292"/>
        <end position="314"/>
    </location>
</feature>
<evidence type="ECO:0000259" key="11">
    <source>
        <dbReference type="PROSITE" id="PS50928"/>
    </source>
</evidence>
<dbReference type="PANTHER" id="PTHR30425:SF1">
    <property type="entry name" value="PHOSPHATE TRANSPORT SYSTEM PERMEASE PROTEIN PSTC"/>
    <property type="match status" value="1"/>
</dbReference>
<evidence type="ECO:0000256" key="3">
    <source>
        <dbReference type="ARBA" id="ARBA00022448"/>
    </source>
</evidence>
<keyword evidence="4" id="KW-1003">Cell membrane</keyword>
<dbReference type="PANTHER" id="PTHR30425">
    <property type="entry name" value="PHOSPHATE TRANSPORT SYSTEM PERMEASE PROTEIN PST"/>
    <property type="match status" value="1"/>
</dbReference>
<dbReference type="PROSITE" id="PS50928">
    <property type="entry name" value="ABC_TM1"/>
    <property type="match status" value="1"/>
</dbReference>
<keyword evidence="10" id="KW-0997">Cell inner membrane</keyword>
<dbReference type="AlphaFoldDB" id="A0A328AM89"/>
<evidence type="ECO:0000256" key="7">
    <source>
        <dbReference type="ARBA" id="ARBA00022989"/>
    </source>
</evidence>
<dbReference type="GO" id="GO:0006817">
    <property type="term" value="P:phosphate ion transport"/>
    <property type="evidence" value="ECO:0007669"/>
    <property type="project" value="UniProtKB-KW"/>
</dbReference>
<evidence type="ECO:0000256" key="6">
    <source>
        <dbReference type="ARBA" id="ARBA00022692"/>
    </source>
</evidence>
<evidence type="ECO:0000256" key="1">
    <source>
        <dbReference type="ARBA" id="ARBA00004651"/>
    </source>
</evidence>
<dbReference type="NCBIfam" id="TIGR02138">
    <property type="entry name" value="phosphate_pstC"/>
    <property type="match status" value="1"/>
</dbReference>
<evidence type="ECO:0000256" key="4">
    <source>
        <dbReference type="ARBA" id="ARBA00022475"/>
    </source>
</evidence>
<dbReference type="OrthoDB" id="9807065at2"/>
<evidence type="ECO:0000313" key="13">
    <source>
        <dbReference type="Proteomes" id="UP000249254"/>
    </source>
</evidence>
<keyword evidence="5 10" id="KW-0592">Phosphate transport</keyword>
<dbReference type="Pfam" id="PF00528">
    <property type="entry name" value="BPD_transp_1"/>
    <property type="match status" value="1"/>
</dbReference>
<evidence type="ECO:0000256" key="9">
    <source>
        <dbReference type="RuleBase" id="RU363032"/>
    </source>
</evidence>
<comment type="similarity">
    <text evidence="2 10">Belongs to the binding-protein-dependent transport system permease family. CysTW subfamily.</text>
</comment>
<comment type="caution">
    <text evidence="10">Lacks conserved residue(s) required for the propagation of feature annotation.</text>
</comment>
<dbReference type="GO" id="GO:0005315">
    <property type="term" value="F:phosphate transmembrane transporter activity"/>
    <property type="evidence" value="ECO:0007669"/>
    <property type="project" value="InterPro"/>
</dbReference>
<keyword evidence="3 9" id="KW-0813">Transport</keyword>
<dbReference type="InterPro" id="IPR035906">
    <property type="entry name" value="MetI-like_sf"/>
</dbReference>
<evidence type="ECO:0000256" key="2">
    <source>
        <dbReference type="ARBA" id="ARBA00007069"/>
    </source>
</evidence>
<keyword evidence="8 9" id="KW-0472">Membrane</keyword>
<dbReference type="InterPro" id="IPR011864">
    <property type="entry name" value="Phosphate_PstC"/>
</dbReference>
<keyword evidence="7 9" id="KW-1133">Transmembrane helix</keyword>
<dbReference type="Proteomes" id="UP000249254">
    <property type="component" value="Unassembled WGS sequence"/>
</dbReference>
<feature type="transmembrane region" description="Helical" evidence="9">
    <location>
        <begin position="173"/>
        <end position="193"/>
    </location>
</feature>
<comment type="caution">
    <text evidence="12">The sequence shown here is derived from an EMBL/GenBank/DDBJ whole genome shotgun (WGS) entry which is preliminary data.</text>
</comment>
<dbReference type="InterPro" id="IPR000515">
    <property type="entry name" value="MetI-like"/>
</dbReference>
<name>A0A328AM89_9CAUL</name>
<feature type="transmembrane region" description="Helical" evidence="9">
    <location>
        <begin position="118"/>
        <end position="145"/>
    </location>
</feature>
<keyword evidence="13" id="KW-1185">Reference proteome</keyword>
<evidence type="ECO:0000256" key="10">
    <source>
        <dbReference type="RuleBase" id="RU363054"/>
    </source>
</evidence>
<feature type="transmembrane region" description="Helical" evidence="9">
    <location>
        <begin position="27"/>
        <end position="55"/>
    </location>
</feature>
<dbReference type="EMBL" id="QFYQ01000001">
    <property type="protein sequence ID" value="RAK55990.1"/>
    <property type="molecule type" value="Genomic_DNA"/>
</dbReference>